<dbReference type="SUPFAM" id="SSF52540">
    <property type="entry name" value="P-loop containing nucleoside triphosphate hydrolases"/>
    <property type="match status" value="1"/>
</dbReference>
<dbReference type="GO" id="GO:0004527">
    <property type="term" value="F:exonuclease activity"/>
    <property type="evidence" value="ECO:0007669"/>
    <property type="project" value="UniProtKB-KW"/>
</dbReference>
<dbReference type="PANTHER" id="PTHR32114:SF2">
    <property type="entry name" value="ABC TRANSPORTER ABCH.3"/>
    <property type="match status" value="1"/>
</dbReference>
<dbReference type="Gene3D" id="3.40.50.300">
    <property type="entry name" value="P-loop containing nucleotide triphosphate hydrolases"/>
    <property type="match status" value="1"/>
</dbReference>
<reference evidence="5 6" key="1">
    <citation type="submission" date="2023-07" db="EMBL/GenBank/DDBJ databases">
        <title>Genomic Encyclopedia of Type Strains, Phase IV (KMG-IV): sequencing the most valuable type-strain genomes for metagenomic binning, comparative biology and taxonomic classification.</title>
        <authorList>
            <person name="Goeker M."/>
        </authorList>
    </citation>
    <scope>NUCLEOTIDE SEQUENCE [LARGE SCALE GENOMIC DNA]</scope>
    <source>
        <strain evidence="5 6">DSM 27848</strain>
    </source>
</reference>
<dbReference type="InterPro" id="IPR022602">
    <property type="entry name" value="DUF2813"/>
</dbReference>
<keyword evidence="5" id="KW-0540">Nuclease</keyword>
<name>A0ABU0D776_9BACI</name>
<dbReference type="RefSeq" id="WP_244682528.1">
    <property type="nucleotide sequence ID" value="NZ_JALIRM010000011.1"/>
</dbReference>
<evidence type="ECO:0000256" key="4">
    <source>
        <dbReference type="SAM" id="Coils"/>
    </source>
</evidence>
<organism evidence="5 6">
    <name type="scientific">Lederbergia wuyishanensis</name>
    <dbReference type="NCBI Taxonomy" id="1347903"/>
    <lineage>
        <taxon>Bacteria</taxon>
        <taxon>Bacillati</taxon>
        <taxon>Bacillota</taxon>
        <taxon>Bacilli</taxon>
        <taxon>Bacillales</taxon>
        <taxon>Bacillaceae</taxon>
        <taxon>Lederbergia</taxon>
    </lineage>
</organism>
<keyword evidence="4" id="KW-0175">Coiled coil</keyword>
<evidence type="ECO:0000256" key="2">
    <source>
        <dbReference type="ARBA" id="ARBA00011322"/>
    </source>
</evidence>
<dbReference type="Pfam" id="PF11398">
    <property type="entry name" value="DUF2813"/>
    <property type="match status" value="1"/>
</dbReference>
<evidence type="ECO:0000256" key="3">
    <source>
        <dbReference type="ARBA" id="ARBA00013368"/>
    </source>
</evidence>
<dbReference type="Proteomes" id="UP001232343">
    <property type="component" value="Unassembled WGS sequence"/>
</dbReference>
<comment type="subunit">
    <text evidence="2">Heterodimer of SbcC and SbcD.</text>
</comment>
<comment type="caution">
    <text evidence="5">The sequence shown here is derived from an EMBL/GenBank/DDBJ whole genome shotgun (WGS) entry which is preliminary data.</text>
</comment>
<keyword evidence="6" id="KW-1185">Reference proteome</keyword>
<keyword evidence="5" id="KW-0378">Hydrolase</keyword>
<dbReference type="EMBL" id="JAUSUO010000008">
    <property type="protein sequence ID" value="MDQ0344259.1"/>
    <property type="molecule type" value="Genomic_DNA"/>
</dbReference>
<sequence>MDITFKQIEIENFKNHKKLSLNFGEITNIFGKNGAGKSSIADAVSWVLFGLDQLGGKLEPNPINDFEAESKVSLTLIVDGQETTLTRNQKKTAKYYIDEVPKKATEFNQFVADLFDKDLFLSMFNPIYFFSQNWKEQREQVLKYVDEPLNSEVFAEMPKIQAELLKENLKSHSLSDLESLHKERFKKRDSEYERASERLLTLQEQLEKDSDSKQIDSAAIQKEIETLVNERDGLDEKRHQAFRSMQNRTSIQSEIDYLSDRIFKQKEKALSIREEKLQENCQTCGQSLNEDSIKKVKDNHLNRFQEAIEEGKRMTVELQKLKEKLAAIPEIEVPDTQARSKELDDQVYQLMAKRDAAERLIALKTDIDIAAERKEMLLSERNESQSILEAIKAFQAKQALVMVRKVDSLFTTISVQLFDELKNGNRKDIFEIKMDGKPYSKLSTAERIKCGLEMVEVLSKQSGIIVPTFVDNAESILRYTAPTGQLITAKVRVGELKIEVKDEIKEVAS</sequence>
<dbReference type="InterPro" id="IPR027417">
    <property type="entry name" value="P-loop_NTPase"/>
</dbReference>
<comment type="similarity">
    <text evidence="1">Belongs to the SMC family. SbcC subfamily.</text>
</comment>
<gene>
    <name evidence="5" type="ORF">J2S14_003100</name>
</gene>
<protein>
    <recommendedName>
        <fullName evidence="3">Nuclease SbcCD subunit C</fullName>
    </recommendedName>
</protein>
<dbReference type="PANTHER" id="PTHR32114">
    <property type="entry name" value="ABC TRANSPORTER ABCH.3"/>
    <property type="match status" value="1"/>
</dbReference>
<evidence type="ECO:0000313" key="5">
    <source>
        <dbReference type="EMBL" id="MDQ0344259.1"/>
    </source>
</evidence>
<proteinExistence type="inferred from homology"/>
<evidence type="ECO:0000313" key="6">
    <source>
        <dbReference type="Proteomes" id="UP001232343"/>
    </source>
</evidence>
<feature type="coiled-coil region" evidence="4">
    <location>
        <begin position="192"/>
        <end position="237"/>
    </location>
</feature>
<accession>A0ABU0D776</accession>
<keyword evidence="5" id="KW-0269">Exonuclease</keyword>
<evidence type="ECO:0000256" key="1">
    <source>
        <dbReference type="ARBA" id="ARBA00006930"/>
    </source>
</evidence>